<keyword evidence="2" id="KW-1185">Reference proteome</keyword>
<evidence type="ECO:0000313" key="1">
    <source>
        <dbReference type="EMBL" id="KAF9665273.1"/>
    </source>
</evidence>
<proteinExistence type="predicted"/>
<name>A0A835MPW6_9ROSI</name>
<accession>A0A835MPW6</accession>
<dbReference type="EMBL" id="JADGMS010000016">
    <property type="protein sequence ID" value="KAF9665273.1"/>
    <property type="molecule type" value="Genomic_DNA"/>
</dbReference>
<dbReference type="Proteomes" id="UP000657918">
    <property type="component" value="Chromosome 16"/>
</dbReference>
<organism evidence="1 2">
    <name type="scientific">Salix dunnii</name>
    <dbReference type="NCBI Taxonomy" id="1413687"/>
    <lineage>
        <taxon>Eukaryota</taxon>
        <taxon>Viridiplantae</taxon>
        <taxon>Streptophyta</taxon>
        <taxon>Embryophyta</taxon>
        <taxon>Tracheophyta</taxon>
        <taxon>Spermatophyta</taxon>
        <taxon>Magnoliopsida</taxon>
        <taxon>eudicotyledons</taxon>
        <taxon>Gunneridae</taxon>
        <taxon>Pentapetalae</taxon>
        <taxon>rosids</taxon>
        <taxon>fabids</taxon>
        <taxon>Malpighiales</taxon>
        <taxon>Salicaceae</taxon>
        <taxon>Saliceae</taxon>
        <taxon>Salix</taxon>
    </lineage>
</organism>
<dbReference type="AlphaFoldDB" id="A0A835MPW6"/>
<gene>
    <name evidence="1" type="ORF">SADUNF_Sadunf16G0105400</name>
</gene>
<protein>
    <submittedName>
        <fullName evidence="1">Uncharacterized protein</fullName>
    </submittedName>
</protein>
<evidence type="ECO:0000313" key="2">
    <source>
        <dbReference type="Proteomes" id="UP000657918"/>
    </source>
</evidence>
<reference evidence="1 2" key="1">
    <citation type="submission" date="2020-10" db="EMBL/GenBank/DDBJ databases">
        <title>Plant Genome Project.</title>
        <authorList>
            <person name="Zhang R.-G."/>
        </authorList>
    </citation>
    <scope>NUCLEOTIDE SEQUENCE [LARGE SCALE GENOMIC DNA]</scope>
    <source>
        <strain evidence="1">FAFU-HL-1</strain>
        <tissue evidence="1">Leaf</tissue>
    </source>
</reference>
<comment type="caution">
    <text evidence="1">The sequence shown here is derived from an EMBL/GenBank/DDBJ whole genome shotgun (WGS) entry which is preliminary data.</text>
</comment>
<sequence>MDTNLKLGKGKYRYDYAVDDQANPLSLRGAVSIMKTHPPDAFQEISSFQITVKQLGDFHLEALEGAIDSRTHGQGDEIIRNKMGKLAEACSISHRRNLAVQEIKNRDKELQVNFLASVCDSGSADGETTAFADRWTG</sequence>